<dbReference type="NCBIfam" id="TIGR02074">
    <property type="entry name" value="PBP_1a_fam"/>
    <property type="match status" value="1"/>
</dbReference>
<dbReference type="SUPFAM" id="SSF53955">
    <property type="entry name" value="Lysozyme-like"/>
    <property type="match status" value="1"/>
</dbReference>
<sequence length="639" mass="69876">MRPLINWGGTLVLWGVLISGVILGYFAYTLPDISGINVIEKRPSLVFQTEKGVRFATYGDLYGNMLRPDEIPENMKNAVMAVEDSHFYDHFGVNPFSLVRAMWRNYQAGRVVEGGSTITQQLAKNLFLNPDRTLQRKIREVLLAFWLEANYSKDEILALYLNRMYFGSGTYGIDAAARKYFSKPARDLTIAEAAMLAGLLKAPTYYAPTANLDRAQQRSTVVIRRMEAEEFITPATANALVKAPATLRNAGSNFRNVRYFSDWVVSEVRSYIGRTEEDLIVRTTLDLDLQTNAEQSLESQLKTNSKKYNVSQAALITMTPTGAVKAMVGGRNYARSSFNRAVSAQRQPGSVFKTVVYTAGFEKGRAPDDVYMDGPVNIGGWKPHNYSRRYDGAMSLREAYSRSINTIAVKLTEDIGRGAVASTARKMGLTGKIPTHPSISLGTNEVSLVEMTSAYAVIANGGYGVLPYGVLEIKTASGKVLYQRHGSGLGRQLSARTVNHMRSIMTTAIQSGTGRNANPGFPAAGKTGTTQDYRDAWFIGFTPSLVTGVWFGNDDGSATKKVTGSNLPALAWRDFMKASTGASDRIAFAREKEPLSDSSIWQKIIQTFGSSSTPARSGSGTSNPVPGVPEYPTGATDRP</sequence>
<evidence type="ECO:0000256" key="9">
    <source>
        <dbReference type="ARBA" id="ARBA00023268"/>
    </source>
</evidence>
<evidence type="ECO:0000313" key="17">
    <source>
        <dbReference type="Proteomes" id="UP001161409"/>
    </source>
</evidence>
<evidence type="ECO:0000256" key="3">
    <source>
        <dbReference type="ARBA" id="ARBA00007739"/>
    </source>
</evidence>
<evidence type="ECO:0000256" key="7">
    <source>
        <dbReference type="ARBA" id="ARBA00022679"/>
    </source>
</evidence>
<dbReference type="InterPro" id="IPR001264">
    <property type="entry name" value="Glyco_trans_51"/>
</dbReference>
<evidence type="ECO:0000259" key="14">
    <source>
        <dbReference type="Pfam" id="PF00905"/>
    </source>
</evidence>
<evidence type="ECO:0000256" key="10">
    <source>
        <dbReference type="ARBA" id="ARBA00044770"/>
    </source>
</evidence>
<dbReference type="Pfam" id="PF00912">
    <property type="entry name" value="Transgly"/>
    <property type="match status" value="1"/>
</dbReference>
<feature type="region of interest" description="Disordered" evidence="12">
    <location>
        <begin position="609"/>
        <end position="639"/>
    </location>
</feature>
<feature type="domain" description="Glycosyl transferase family 51" evidence="15">
    <location>
        <begin position="62"/>
        <end position="226"/>
    </location>
</feature>
<evidence type="ECO:0000256" key="12">
    <source>
        <dbReference type="SAM" id="MobiDB-lite"/>
    </source>
</evidence>
<dbReference type="Gene3D" id="1.10.3810.10">
    <property type="entry name" value="Biosynthetic peptidoglycan transglycosylase-like"/>
    <property type="match status" value="1"/>
</dbReference>
<dbReference type="InterPro" id="IPR023346">
    <property type="entry name" value="Lysozyme-like_dom_sf"/>
</dbReference>
<dbReference type="InterPro" id="IPR050396">
    <property type="entry name" value="Glycosyltr_51/Transpeptidase"/>
</dbReference>
<evidence type="ECO:0000256" key="11">
    <source>
        <dbReference type="ARBA" id="ARBA00049902"/>
    </source>
</evidence>
<feature type="domain" description="Penicillin-binding protein transpeptidase" evidence="14">
    <location>
        <begin position="315"/>
        <end position="544"/>
    </location>
</feature>
<dbReference type="Gene3D" id="3.40.710.10">
    <property type="entry name" value="DD-peptidase/beta-lactamase superfamily"/>
    <property type="match status" value="1"/>
</dbReference>
<feature type="compositionally biased region" description="Polar residues" evidence="12">
    <location>
        <begin position="609"/>
        <end position="624"/>
    </location>
</feature>
<dbReference type="InterPro" id="IPR001460">
    <property type="entry name" value="PCN-bd_Tpept"/>
</dbReference>
<keyword evidence="13" id="KW-0812">Transmembrane</keyword>
<protein>
    <recommendedName>
        <fullName evidence="10">peptidoglycan glycosyltransferase</fullName>
        <ecNumber evidence="10">2.4.99.28</ecNumber>
    </recommendedName>
</protein>
<comment type="catalytic activity">
    <reaction evidence="11">
        <text>[GlcNAc-(1-&gt;4)-Mur2Ac(oyl-L-Ala-gamma-D-Glu-L-Lys-D-Ala-D-Ala)](n)-di-trans,octa-cis-undecaprenyl diphosphate + beta-D-GlcNAc-(1-&gt;4)-Mur2Ac(oyl-L-Ala-gamma-D-Glu-L-Lys-D-Ala-D-Ala)-di-trans,octa-cis-undecaprenyl diphosphate = [GlcNAc-(1-&gt;4)-Mur2Ac(oyl-L-Ala-gamma-D-Glu-L-Lys-D-Ala-D-Ala)](n+1)-di-trans,octa-cis-undecaprenyl diphosphate + di-trans,octa-cis-undecaprenyl diphosphate + H(+)</text>
        <dbReference type="Rhea" id="RHEA:23708"/>
        <dbReference type="Rhea" id="RHEA-COMP:9602"/>
        <dbReference type="Rhea" id="RHEA-COMP:9603"/>
        <dbReference type="ChEBI" id="CHEBI:15378"/>
        <dbReference type="ChEBI" id="CHEBI:58405"/>
        <dbReference type="ChEBI" id="CHEBI:60033"/>
        <dbReference type="ChEBI" id="CHEBI:78435"/>
        <dbReference type="EC" id="2.4.99.28"/>
    </reaction>
</comment>
<reference evidence="16" key="1">
    <citation type="journal article" date="2014" name="Int. J. Syst. Evol. Microbiol.">
        <title>Complete genome of a new Firmicutes species belonging to the dominant human colonic microbiota ('Ruminococcus bicirculans') reveals two chromosomes and a selective capacity to utilize plant glucans.</title>
        <authorList>
            <consortium name="NISC Comparative Sequencing Program"/>
            <person name="Wegmann U."/>
            <person name="Louis P."/>
            <person name="Goesmann A."/>
            <person name="Henrissat B."/>
            <person name="Duncan S.H."/>
            <person name="Flint H.J."/>
        </authorList>
    </citation>
    <scope>NUCLEOTIDE SEQUENCE</scope>
    <source>
        <strain evidence="16">NBRC 103408</strain>
    </source>
</reference>
<keyword evidence="6" id="KW-0328">Glycosyltransferase</keyword>
<evidence type="ECO:0000313" key="16">
    <source>
        <dbReference type="EMBL" id="GLQ04907.1"/>
    </source>
</evidence>
<evidence type="ECO:0000256" key="13">
    <source>
        <dbReference type="SAM" id="Phobius"/>
    </source>
</evidence>
<keyword evidence="9" id="KW-0511">Multifunctional enzyme</keyword>
<evidence type="ECO:0000256" key="4">
    <source>
        <dbReference type="ARBA" id="ARBA00022645"/>
    </source>
</evidence>
<accession>A0ABQ5TYB5</accession>
<dbReference type="InterPro" id="IPR036950">
    <property type="entry name" value="PBP_transglycosylase"/>
</dbReference>
<evidence type="ECO:0000256" key="2">
    <source>
        <dbReference type="ARBA" id="ARBA00007090"/>
    </source>
</evidence>
<keyword evidence="17" id="KW-1185">Reference proteome</keyword>
<evidence type="ECO:0000256" key="1">
    <source>
        <dbReference type="ARBA" id="ARBA00004752"/>
    </source>
</evidence>
<keyword evidence="7" id="KW-0808">Transferase</keyword>
<dbReference type="SUPFAM" id="SSF56601">
    <property type="entry name" value="beta-lactamase/transpeptidase-like"/>
    <property type="match status" value="1"/>
</dbReference>
<organism evidence="16 17">
    <name type="scientific">Sneathiella chinensis</name>
    <dbReference type="NCBI Taxonomy" id="349750"/>
    <lineage>
        <taxon>Bacteria</taxon>
        <taxon>Pseudomonadati</taxon>
        <taxon>Pseudomonadota</taxon>
        <taxon>Alphaproteobacteria</taxon>
        <taxon>Sneathiellales</taxon>
        <taxon>Sneathiellaceae</taxon>
        <taxon>Sneathiella</taxon>
    </lineage>
</organism>
<keyword evidence="5" id="KW-0645">Protease</keyword>
<dbReference type="Pfam" id="PF00905">
    <property type="entry name" value="Transpeptidase"/>
    <property type="match status" value="1"/>
</dbReference>
<evidence type="ECO:0000256" key="8">
    <source>
        <dbReference type="ARBA" id="ARBA00022801"/>
    </source>
</evidence>
<comment type="pathway">
    <text evidence="1">Cell wall biogenesis; peptidoglycan biosynthesis.</text>
</comment>
<comment type="similarity">
    <text evidence="3">In the N-terminal section; belongs to the glycosyltransferase 51 family.</text>
</comment>
<keyword evidence="4" id="KW-0121">Carboxypeptidase</keyword>
<evidence type="ECO:0000256" key="5">
    <source>
        <dbReference type="ARBA" id="ARBA00022670"/>
    </source>
</evidence>
<dbReference type="Proteomes" id="UP001161409">
    <property type="component" value="Unassembled WGS sequence"/>
</dbReference>
<feature type="transmembrane region" description="Helical" evidence="13">
    <location>
        <begin position="7"/>
        <end position="28"/>
    </location>
</feature>
<evidence type="ECO:0000259" key="15">
    <source>
        <dbReference type="Pfam" id="PF00912"/>
    </source>
</evidence>
<dbReference type="PANTHER" id="PTHR32282:SF33">
    <property type="entry name" value="PEPTIDOGLYCAN GLYCOSYLTRANSFERASE"/>
    <property type="match status" value="1"/>
</dbReference>
<keyword evidence="13" id="KW-0472">Membrane</keyword>
<comment type="similarity">
    <text evidence="2">In the C-terminal section; belongs to the transpeptidase family.</text>
</comment>
<dbReference type="PANTHER" id="PTHR32282">
    <property type="entry name" value="BINDING PROTEIN TRANSPEPTIDASE, PUTATIVE-RELATED"/>
    <property type="match status" value="1"/>
</dbReference>
<reference evidence="16" key="2">
    <citation type="submission" date="2023-01" db="EMBL/GenBank/DDBJ databases">
        <title>Draft genome sequence of Sneathiella chinensis strain NBRC 103408.</title>
        <authorList>
            <person name="Sun Q."/>
            <person name="Mori K."/>
        </authorList>
    </citation>
    <scope>NUCLEOTIDE SEQUENCE</scope>
    <source>
        <strain evidence="16">NBRC 103408</strain>
    </source>
</reference>
<keyword evidence="8" id="KW-0378">Hydrolase</keyword>
<gene>
    <name evidence="16" type="primary">pbpC</name>
    <name evidence="16" type="ORF">GCM10007924_01280</name>
</gene>
<dbReference type="EC" id="2.4.99.28" evidence="10"/>
<comment type="caution">
    <text evidence="16">The sequence shown here is derived from an EMBL/GenBank/DDBJ whole genome shotgun (WGS) entry which is preliminary data.</text>
</comment>
<evidence type="ECO:0000256" key="6">
    <source>
        <dbReference type="ARBA" id="ARBA00022676"/>
    </source>
</evidence>
<dbReference type="InterPro" id="IPR012338">
    <property type="entry name" value="Beta-lactam/transpept-like"/>
</dbReference>
<dbReference type="EMBL" id="BSNF01000001">
    <property type="protein sequence ID" value="GLQ04907.1"/>
    <property type="molecule type" value="Genomic_DNA"/>
</dbReference>
<name>A0ABQ5TYB5_9PROT</name>
<keyword evidence="13" id="KW-1133">Transmembrane helix</keyword>
<proteinExistence type="inferred from homology"/>